<reference evidence="3 4" key="1">
    <citation type="submission" date="2020-08" db="EMBL/GenBank/DDBJ databases">
        <title>Genome public.</title>
        <authorList>
            <person name="Liu C."/>
            <person name="Sun Q."/>
        </authorList>
    </citation>
    <scope>NUCLEOTIDE SEQUENCE [LARGE SCALE GENOMIC DNA]</scope>
    <source>
        <strain evidence="3 4">NSJ-46</strain>
    </source>
</reference>
<evidence type="ECO:0000256" key="1">
    <source>
        <dbReference type="SAM" id="SignalP"/>
    </source>
</evidence>
<dbReference type="Gene3D" id="3.20.20.190">
    <property type="entry name" value="Phosphatidylinositol (PI) phosphodiesterase"/>
    <property type="match status" value="1"/>
</dbReference>
<dbReference type="InterPro" id="IPR008964">
    <property type="entry name" value="Invasin/intimin_cell_adhesion"/>
</dbReference>
<keyword evidence="4" id="KW-1185">Reference proteome</keyword>
<comment type="caution">
    <text evidence="3">The sequence shown here is derived from an EMBL/GenBank/DDBJ whole genome shotgun (WGS) entry which is preliminary data.</text>
</comment>
<dbReference type="SUPFAM" id="SSF49373">
    <property type="entry name" value="Invasin/intimin cell-adhesion fragments"/>
    <property type="match status" value="1"/>
</dbReference>
<feature type="domain" description="GP-PDE" evidence="2">
    <location>
        <begin position="108"/>
        <end position="341"/>
    </location>
</feature>
<dbReference type="Pfam" id="PF03009">
    <property type="entry name" value="GDPD"/>
    <property type="match status" value="1"/>
</dbReference>
<feature type="signal peptide" evidence="1">
    <location>
        <begin position="1"/>
        <end position="25"/>
    </location>
</feature>
<dbReference type="RefSeq" id="WP_249306934.1">
    <property type="nucleotide sequence ID" value="NZ_JACRSZ010000001.1"/>
</dbReference>
<dbReference type="PROSITE" id="PS51704">
    <property type="entry name" value="GP_PDE"/>
    <property type="match status" value="1"/>
</dbReference>
<evidence type="ECO:0000313" key="4">
    <source>
        <dbReference type="Proteomes" id="UP000657421"/>
    </source>
</evidence>
<sequence length="341" mass="38526">MKQGRRMLLLLLLMLLCAGSKDCMAAKKPELSSRQYLLQMGKSVRLRLKGDRAIQWKTSNPAVATVQNGKINTNSCGTAWITCMGKNKKTYSCLIRVVGQKKTKEKQTYRVAHRGYSSRAPENTMASFLRAADKGYQYIECDIQFTKDNVPVILHDARVDRTSNGHGRADKYTYAQLRKLDAGSWKSSKYAGEKIPSLQEVLRYCVQKDVIPYLELKNGSGLTKAKFRKVYKMVQESGLQNRVVWISFNFQYLKWVKEMDPVAEIGYIPKSESVEAMVQKAEKLKSGKNRVFLCIKRAKVSAKILELCKQKGIGVSVRGINSEKTWKGLDAYCMSAIGNGF</sequence>
<dbReference type="Gene3D" id="2.60.40.1080">
    <property type="match status" value="1"/>
</dbReference>
<protein>
    <recommendedName>
        <fullName evidence="2">GP-PDE domain-containing protein</fullName>
    </recommendedName>
</protein>
<accession>A0ABR7N6B7</accession>
<proteinExistence type="predicted"/>
<name>A0ABR7N6B7_9FIRM</name>
<dbReference type="SUPFAM" id="SSF51695">
    <property type="entry name" value="PLC-like phosphodiesterases"/>
    <property type="match status" value="1"/>
</dbReference>
<dbReference type="PANTHER" id="PTHR46211:SF14">
    <property type="entry name" value="GLYCEROPHOSPHODIESTER PHOSPHODIESTERASE"/>
    <property type="match status" value="1"/>
</dbReference>
<dbReference type="InterPro" id="IPR030395">
    <property type="entry name" value="GP_PDE_dom"/>
</dbReference>
<keyword evidence="1" id="KW-0732">Signal</keyword>
<evidence type="ECO:0000259" key="2">
    <source>
        <dbReference type="PROSITE" id="PS51704"/>
    </source>
</evidence>
<organism evidence="3 4">
    <name type="scientific">Jingyaoa shaoxingensis</name>
    <dbReference type="NCBI Taxonomy" id="2763671"/>
    <lineage>
        <taxon>Bacteria</taxon>
        <taxon>Bacillati</taxon>
        <taxon>Bacillota</taxon>
        <taxon>Clostridia</taxon>
        <taxon>Lachnospirales</taxon>
        <taxon>Lachnospiraceae</taxon>
        <taxon>Jingyaoa</taxon>
    </lineage>
</organism>
<dbReference type="Proteomes" id="UP000657421">
    <property type="component" value="Unassembled WGS sequence"/>
</dbReference>
<gene>
    <name evidence="3" type="ORF">H8716_02395</name>
</gene>
<feature type="chain" id="PRO_5046029232" description="GP-PDE domain-containing protein" evidence="1">
    <location>
        <begin position="26"/>
        <end position="341"/>
    </location>
</feature>
<dbReference type="InterPro" id="IPR017946">
    <property type="entry name" value="PLC-like_Pdiesterase_TIM-brl"/>
</dbReference>
<evidence type="ECO:0000313" key="3">
    <source>
        <dbReference type="EMBL" id="MBC8571942.1"/>
    </source>
</evidence>
<dbReference type="PANTHER" id="PTHR46211">
    <property type="entry name" value="GLYCEROPHOSPHORYL DIESTER PHOSPHODIESTERASE"/>
    <property type="match status" value="1"/>
</dbReference>
<dbReference type="EMBL" id="JACRSZ010000001">
    <property type="protein sequence ID" value="MBC8571942.1"/>
    <property type="molecule type" value="Genomic_DNA"/>
</dbReference>